<feature type="domain" description="Lipopolysaccharide assembly protein A" evidence="7">
    <location>
        <begin position="103"/>
        <end position="157"/>
    </location>
</feature>
<reference evidence="9 11" key="2">
    <citation type="submission" date="2022-02" db="EMBL/GenBank/DDBJ databases">
        <title>Uncovering new skin microbiome diversity through culturing and metagenomics.</title>
        <authorList>
            <person name="Conlan S."/>
            <person name="Deming C."/>
            <person name="Nisc Comparative Sequencing Program N."/>
            <person name="Segre J.A."/>
        </authorList>
    </citation>
    <scope>NUCLEOTIDE SEQUENCE [LARGE SCALE GENOMIC DNA]</scope>
    <source>
        <strain evidence="9 11">ACRQV</strain>
    </source>
</reference>
<dbReference type="GO" id="GO:0005886">
    <property type="term" value="C:plasma membrane"/>
    <property type="evidence" value="ECO:0007669"/>
    <property type="project" value="InterPro"/>
</dbReference>
<feature type="transmembrane region" description="Helical" evidence="6">
    <location>
        <begin position="123"/>
        <end position="145"/>
    </location>
</feature>
<dbReference type="EMBL" id="JAKRDF010000001">
    <property type="protein sequence ID" value="MCG7275098.1"/>
    <property type="molecule type" value="Genomic_DNA"/>
</dbReference>
<dbReference type="HOGENOM" id="CLU_134414_1_1_11"/>
<evidence type="ECO:0000256" key="4">
    <source>
        <dbReference type="ARBA" id="ARBA00023136"/>
    </source>
</evidence>
<evidence type="ECO:0000256" key="5">
    <source>
        <dbReference type="SAM" id="MobiDB-lite"/>
    </source>
</evidence>
<dbReference type="EMBL" id="CP010827">
    <property type="protein sequence ID" value="AJI79214.1"/>
    <property type="molecule type" value="Genomic_DNA"/>
</dbReference>
<evidence type="ECO:0000313" key="10">
    <source>
        <dbReference type="Proteomes" id="UP000031890"/>
    </source>
</evidence>
<dbReference type="Pfam" id="PF06305">
    <property type="entry name" value="LapA_dom"/>
    <property type="match status" value="1"/>
</dbReference>
<dbReference type="Proteomes" id="UP000031890">
    <property type="component" value="Chromosome"/>
</dbReference>
<organism evidence="8 10">
    <name type="scientific">Corynebacterium singulare</name>
    <dbReference type="NCBI Taxonomy" id="161899"/>
    <lineage>
        <taxon>Bacteria</taxon>
        <taxon>Bacillati</taxon>
        <taxon>Actinomycetota</taxon>
        <taxon>Actinomycetes</taxon>
        <taxon>Mycobacteriales</taxon>
        <taxon>Corynebacteriaceae</taxon>
        <taxon>Corynebacterium</taxon>
    </lineage>
</organism>
<keyword evidence="3 6" id="KW-1133">Transmembrane helix</keyword>
<gene>
    <name evidence="8" type="ORF">CSING_08475</name>
    <name evidence="9" type="ORF">MHK08_01185</name>
</gene>
<dbReference type="OrthoDB" id="4427099at2"/>
<evidence type="ECO:0000259" key="7">
    <source>
        <dbReference type="Pfam" id="PF06305"/>
    </source>
</evidence>
<feature type="region of interest" description="Disordered" evidence="5">
    <location>
        <begin position="1"/>
        <end position="73"/>
    </location>
</feature>
<evidence type="ECO:0000256" key="6">
    <source>
        <dbReference type="SAM" id="Phobius"/>
    </source>
</evidence>
<dbReference type="RefSeq" id="WP_042531359.1">
    <property type="nucleotide sequence ID" value="NZ_CP010827.1"/>
</dbReference>
<dbReference type="Proteomes" id="UP001521911">
    <property type="component" value="Unassembled WGS sequence"/>
</dbReference>
<feature type="compositionally biased region" description="Basic and acidic residues" evidence="5">
    <location>
        <begin position="1"/>
        <end position="12"/>
    </location>
</feature>
<sequence length="157" mass="17042">MTNPENRSEDFRPTSGTFPENESLTDNDAQTPSYDTTGSAEPTPSAVEYDAPATTPASTTETSPATTTDGSDGKVKGSFAASTWIALIVGFLLLIVLIIFILQNQHEVPLNFLNWSVEFPAGVTYLICAIAGALIMALVGGWRMFELRRQVRKQAKR</sequence>
<feature type="compositionally biased region" description="Low complexity" evidence="5">
    <location>
        <begin position="51"/>
        <end position="68"/>
    </location>
</feature>
<evidence type="ECO:0000256" key="2">
    <source>
        <dbReference type="ARBA" id="ARBA00022692"/>
    </source>
</evidence>
<keyword evidence="1" id="KW-1003">Cell membrane</keyword>
<feature type="transmembrane region" description="Helical" evidence="6">
    <location>
        <begin position="84"/>
        <end position="103"/>
    </location>
</feature>
<dbReference type="STRING" id="161899.CSING_08475"/>
<evidence type="ECO:0000313" key="11">
    <source>
        <dbReference type="Proteomes" id="UP001521911"/>
    </source>
</evidence>
<reference evidence="8 10" key="1">
    <citation type="journal article" date="2015" name="Genome Announc.">
        <title>Complete Genome Sequence and Annotation of Corynebacterium singulare DSM 44357, Isolated from a Human Semen Specimen.</title>
        <authorList>
            <person name="Merten M."/>
            <person name="Brinkrolf K."/>
            <person name="Albersmeier A."/>
            <person name="Kutter Y."/>
            <person name="Ruckert C."/>
            <person name="Tauch A."/>
        </authorList>
    </citation>
    <scope>NUCLEOTIDE SEQUENCE [LARGE SCALE GENOMIC DNA]</scope>
    <source>
        <strain evidence="8">IBS B52218</strain>
    </source>
</reference>
<evidence type="ECO:0000256" key="3">
    <source>
        <dbReference type="ARBA" id="ARBA00022989"/>
    </source>
</evidence>
<evidence type="ECO:0000256" key="1">
    <source>
        <dbReference type="ARBA" id="ARBA00022475"/>
    </source>
</evidence>
<feature type="compositionally biased region" description="Polar residues" evidence="5">
    <location>
        <begin position="14"/>
        <end position="42"/>
    </location>
</feature>
<evidence type="ECO:0000313" key="8">
    <source>
        <dbReference type="EMBL" id="AJI79214.1"/>
    </source>
</evidence>
<name>A0A0B6F1Z5_9CORY</name>
<evidence type="ECO:0000313" key="9">
    <source>
        <dbReference type="EMBL" id="MCG7275098.1"/>
    </source>
</evidence>
<dbReference type="InterPro" id="IPR010445">
    <property type="entry name" value="LapA_dom"/>
</dbReference>
<accession>A0A0B6F1Z5</accession>
<protein>
    <submittedName>
        <fullName evidence="9">Lipopolysaccharide assembly protein LapA domain-containing protein</fullName>
    </submittedName>
    <submittedName>
        <fullName evidence="8">Uncharacterized integral membrane protein</fullName>
    </submittedName>
</protein>
<keyword evidence="2 6" id="KW-0812">Transmembrane</keyword>
<keyword evidence="11" id="KW-1185">Reference proteome</keyword>
<dbReference type="AlphaFoldDB" id="A0A0B6F1Z5"/>
<dbReference type="KEGG" id="csx:CSING_08475"/>
<proteinExistence type="predicted"/>
<keyword evidence="4 6" id="KW-0472">Membrane</keyword>